<reference evidence="3" key="1">
    <citation type="submission" date="2020-06" db="EMBL/GenBank/DDBJ databases">
        <title>Unique genomic features of the anaerobic methanotrophic archaea.</title>
        <authorList>
            <person name="Chadwick G.L."/>
            <person name="Skennerton C.T."/>
            <person name="Laso-Perez R."/>
            <person name="Leu A.O."/>
            <person name="Speth D.R."/>
            <person name="Yu H."/>
            <person name="Morgan-Lang C."/>
            <person name="Hatzenpichler R."/>
            <person name="Goudeau D."/>
            <person name="Malmstrom R."/>
            <person name="Brazelton W.J."/>
            <person name="Woyke T."/>
            <person name="Hallam S.J."/>
            <person name="Tyson G.W."/>
            <person name="Wegener G."/>
            <person name="Boetius A."/>
            <person name="Orphan V."/>
        </authorList>
    </citation>
    <scope>NUCLEOTIDE SEQUENCE</scope>
</reference>
<feature type="transmembrane region" description="Helical" evidence="1">
    <location>
        <begin position="12"/>
        <end position="31"/>
    </location>
</feature>
<dbReference type="AlphaFoldDB" id="A0A7G9Z150"/>
<accession>A0A7G9Z150</accession>
<dbReference type="InterPro" id="IPR025164">
    <property type="entry name" value="Toastrack_DUF4097"/>
</dbReference>
<feature type="transmembrane region" description="Helical" evidence="1">
    <location>
        <begin position="65"/>
        <end position="86"/>
    </location>
</feature>
<feature type="domain" description="DUF4097" evidence="2">
    <location>
        <begin position="148"/>
        <end position="316"/>
    </location>
</feature>
<dbReference type="Pfam" id="PF13349">
    <property type="entry name" value="DUF4097"/>
    <property type="match status" value="1"/>
</dbReference>
<organism evidence="3">
    <name type="scientific">Candidatus Methanophagaceae archaeon ANME-1 ERB6</name>
    <dbReference type="NCBI Taxonomy" id="2759912"/>
    <lineage>
        <taxon>Archaea</taxon>
        <taxon>Methanobacteriati</taxon>
        <taxon>Methanobacteriota</taxon>
        <taxon>Stenosarchaea group</taxon>
        <taxon>Methanomicrobia</taxon>
        <taxon>Candidatus Methanophagales</taxon>
        <taxon>Candidatus Methanophagaceae</taxon>
    </lineage>
</organism>
<keyword evidence="1" id="KW-1133">Transmembrane helix</keyword>
<sequence>MSRSGVIKFGEFLITVGLFFLLYEYVNWGAIQSNIKAAYVMGSGILLIIAYIISDKAKSIAIQEFAHLLSIVSAVIVVNIIIASFVCPLSIIGGDIVKERTDVLEGDLGDFKDVSFDMEIVNGCIKLRSWNETNYKIVVVTKAMAWSEKGAEKMLNSTSIKLDKEKSKSEIGLNLMVDVPSTNWFGISTDIEVYLPKNMSYDLELETANGLIELDRINGSFVSLENVNGDIFIEDVNFSDICAETVNGRIQASLTSNEAKLKTVNGKIDLETGNASGRYKITTVNGGVIVKLHFFNGVGYHVKASTSMGNVDIDGPDFLFEKKDRKQQEAWTEDFELMETKVHVIAETVNGDIEVRK</sequence>
<evidence type="ECO:0000259" key="2">
    <source>
        <dbReference type="Pfam" id="PF13349"/>
    </source>
</evidence>
<evidence type="ECO:0000256" key="1">
    <source>
        <dbReference type="SAM" id="Phobius"/>
    </source>
</evidence>
<name>A0A7G9Z150_9EURY</name>
<proteinExistence type="predicted"/>
<gene>
    <name evidence="3" type="ORF">OHMBFCMF_00003</name>
</gene>
<keyword evidence="1" id="KW-0812">Transmembrane</keyword>
<protein>
    <recommendedName>
        <fullName evidence="2">DUF4097 domain-containing protein</fullName>
    </recommendedName>
</protein>
<keyword evidence="1" id="KW-0472">Membrane</keyword>
<evidence type="ECO:0000313" key="3">
    <source>
        <dbReference type="EMBL" id="QNO53984.1"/>
    </source>
</evidence>
<dbReference type="EMBL" id="MT631557">
    <property type="protein sequence ID" value="QNO53984.1"/>
    <property type="molecule type" value="Genomic_DNA"/>
</dbReference>
<feature type="transmembrane region" description="Helical" evidence="1">
    <location>
        <begin position="37"/>
        <end position="53"/>
    </location>
</feature>